<sequence>MRRRVVIIGGGVAGTAAFATLARAGVDAPVDIVDPLPAGAGTAFGVGDAALLCNTSAALMSLRPGLPADFHRALRACGAPVEREVFAPRREFARYLREVYETAAGRPGLAHRRVPRRAASVRPVGDGYRVLLDDGSHLDASEVLVCLGWGPPSVPDGLRDRPGIVTSPFPEERMLESVPPSGRVLVLGTKLSAIDAALLLTRHGHRVTMASPSGALPAVRTRTVRGAVRIDPADVHALDSADPRLTRRILDLVTRTLETPLTCADAPADTVGRLRAEIGLARRGLVGWQDVLVELVDLANPILVRRDGDARRRVLRACEPLMRYLGSFPLGNAEHLLELLETGQVRVRAGGPRRLDGPSPWRVRWPDGESEPFDAVVCATGFTSRPLGMRHGALSFAHDSSGTSTPPELDADLRLRMNGRAERIWLLGVSSGVRMPFANAVHHATDQAEAFARAFTER</sequence>
<protein>
    <submittedName>
        <fullName evidence="3">FAD-dependent oxidoreductase</fullName>
    </submittedName>
</protein>
<dbReference type="PANTHER" id="PTHR40254">
    <property type="entry name" value="BLR0577 PROTEIN"/>
    <property type="match status" value="1"/>
</dbReference>
<comment type="caution">
    <text evidence="3">The sequence shown here is derived from an EMBL/GenBank/DDBJ whole genome shotgun (WGS) entry which is preliminary data.</text>
</comment>
<dbReference type="PANTHER" id="PTHR40254:SF1">
    <property type="entry name" value="BLR0577 PROTEIN"/>
    <property type="match status" value="1"/>
</dbReference>
<evidence type="ECO:0000313" key="3">
    <source>
        <dbReference type="EMBL" id="RMI42294.1"/>
    </source>
</evidence>
<dbReference type="InterPro" id="IPR036188">
    <property type="entry name" value="FAD/NAD-bd_sf"/>
</dbReference>
<reference evidence="3 4" key="1">
    <citation type="submission" date="2018-10" db="EMBL/GenBank/DDBJ databases">
        <title>Isolation from soil.</title>
        <authorList>
            <person name="Hu J."/>
        </authorList>
    </citation>
    <scope>NUCLEOTIDE SEQUENCE [LARGE SCALE GENOMIC DNA]</scope>
    <source>
        <strain evidence="3 4">NEAU-Ht49</strain>
    </source>
</reference>
<accession>A0A3M2LXQ3</accession>
<dbReference type="PRINTS" id="PR00411">
    <property type="entry name" value="PNDRDTASEI"/>
</dbReference>
<proteinExistence type="predicted"/>
<dbReference type="InterPro" id="IPR052189">
    <property type="entry name" value="L-asp_N-monooxygenase_NS-form"/>
</dbReference>
<evidence type="ECO:0000256" key="1">
    <source>
        <dbReference type="SAM" id="SignalP"/>
    </source>
</evidence>
<feature type="signal peptide" evidence="1">
    <location>
        <begin position="1"/>
        <end position="24"/>
    </location>
</feature>
<dbReference type="Proteomes" id="UP000282674">
    <property type="component" value="Unassembled WGS sequence"/>
</dbReference>
<gene>
    <name evidence="3" type="ORF">EBO15_20000</name>
</gene>
<evidence type="ECO:0000259" key="2">
    <source>
        <dbReference type="Pfam" id="PF13454"/>
    </source>
</evidence>
<keyword evidence="4" id="KW-1185">Reference proteome</keyword>
<dbReference type="AlphaFoldDB" id="A0A3M2LXQ3"/>
<dbReference type="Gene3D" id="3.50.50.60">
    <property type="entry name" value="FAD/NAD(P)-binding domain"/>
    <property type="match status" value="1"/>
</dbReference>
<dbReference type="EMBL" id="RFFG01000034">
    <property type="protein sequence ID" value="RMI42294.1"/>
    <property type="molecule type" value="Genomic_DNA"/>
</dbReference>
<feature type="chain" id="PRO_5039516061" evidence="1">
    <location>
        <begin position="25"/>
        <end position="458"/>
    </location>
</feature>
<name>A0A3M2LXQ3_9ACTN</name>
<dbReference type="InterPro" id="IPR038732">
    <property type="entry name" value="HpyO/CreE_NAD-binding"/>
</dbReference>
<dbReference type="RefSeq" id="WP_122195940.1">
    <property type="nucleotide sequence ID" value="NZ_JBHSKC010000017.1"/>
</dbReference>
<dbReference type="Pfam" id="PF13454">
    <property type="entry name" value="NAD_binding_9"/>
    <property type="match status" value="1"/>
</dbReference>
<evidence type="ECO:0000313" key="4">
    <source>
        <dbReference type="Proteomes" id="UP000282674"/>
    </source>
</evidence>
<organism evidence="3 4">
    <name type="scientific">Actinomadura harenae</name>
    <dbReference type="NCBI Taxonomy" id="2483351"/>
    <lineage>
        <taxon>Bacteria</taxon>
        <taxon>Bacillati</taxon>
        <taxon>Actinomycetota</taxon>
        <taxon>Actinomycetes</taxon>
        <taxon>Streptosporangiales</taxon>
        <taxon>Thermomonosporaceae</taxon>
        <taxon>Actinomadura</taxon>
    </lineage>
</organism>
<dbReference type="SUPFAM" id="SSF51905">
    <property type="entry name" value="FAD/NAD(P)-binding domain"/>
    <property type="match status" value="1"/>
</dbReference>
<dbReference type="OrthoDB" id="101972at2"/>
<keyword evidence="1" id="KW-0732">Signal</keyword>
<feature type="domain" description="FAD-dependent urate hydroxylase HpyO/Asp monooxygenase CreE-like FAD/NAD(P)-binding" evidence="2">
    <location>
        <begin position="6"/>
        <end position="148"/>
    </location>
</feature>